<evidence type="ECO:0000313" key="2">
    <source>
        <dbReference type="Proteomes" id="UP001234178"/>
    </source>
</evidence>
<comment type="caution">
    <text evidence="1">The sequence shown here is derived from an EMBL/GenBank/DDBJ whole genome shotgun (WGS) entry which is preliminary data.</text>
</comment>
<sequence>MVENLDCVTSKPCYDVYEETHPDWAPTIFKFMSHSATNVSCYTLSTAYHYLCCFQFLNSAKIFLSSVFLFQGSSAD</sequence>
<name>A0ABR0ASW8_9CRUS</name>
<proteinExistence type="predicted"/>
<organism evidence="1 2">
    <name type="scientific">Daphnia magna</name>
    <dbReference type="NCBI Taxonomy" id="35525"/>
    <lineage>
        <taxon>Eukaryota</taxon>
        <taxon>Metazoa</taxon>
        <taxon>Ecdysozoa</taxon>
        <taxon>Arthropoda</taxon>
        <taxon>Crustacea</taxon>
        <taxon>Branchiopoda</taxon>
        <taxon>Diplostraca</taxon>
        <taxon>Cladocera</taxon>
        <taxon>Anomopoda</taxon>
        <taxon>Daphniidae</taxon>
        <taxon>Daphnia</taxon>
    </lineage>
</organism>
<dbReference type="Proteomes" id="UP001234178">
    <property type="component" value="Unassembled WGS sequence"/>
</dbReference>
<evidence type="ECO:0000313" key="1">
    <source>
        <dbReference type="EMBL" id="KAK4028216.1"/>
    </source>
</evidence>
<dbReference type="EMBL" id="JAOYFB010000038">
    <property type="protein sequence ID" value="KAK4028216.1"/>
    <property type="molecule type" value="Genomic_DNA"/>
</dbReference>
<reference evidence="1 2" key="1">
    <citation type="journal article" date="2023" name="Nucleic Acids Res.">
        <title>The hologenome of Daphnia magna reveals possible DNA methylation and microbiome-mediated evolution of the host genome.</title>
        <authorList>
            <person name="Chaturvedi A."/>
            <person name="Li X."/>
            <person name="Dhandapani V."/>
            <person name="Marshall H."/>
            <person name="Kissane S."/>
            <person name="Cuenca-Cambronero M."/>
            <person name="Asole G."/>
            <person name="Calvet F."/>
            <person name="Ruiz-Romero M."/>
            <person name="Marangio P."/>
            <person name="Guigo R."/>
            <person name="Rago D."/>
            <person name="Mirbahai L."/>
            <person name="Eastwood N."/>
            <person name="Colbourne J.K."/>
            <person name="Zhou J."/>
            <person name="Mallon E."/>
            <person name="Orsini L."/>
        </authorList>
    </citation>
    <scope>NUCLEOTIDE SEQUENCE [LARGE SCALE GENOMIC DNA]</scope>
    <source>
        <strain evidence="1">LRV0_1</strain>
    </source>
</reference>
<keyword evidence="2" id="KW-1185">Reference proteome</keyword>
<gene>
    <name evidence="1" type="ORF">OUZ56_017496</name>
</gene>
<accession>A0ABR0ASW8</accession>
<protein>
    <submittedName>
        <fullName evidence="1">Uncharacterized protein</fullName>
    </submittedName>
</protein>